<dbReference type="AlphaFoldDB" id="A0A4P6EQ95"/>
<reference evidence="1 2" key="1">
    <citation type="submission" date="2019-01" db="EMBL/GenBank/DDBJ databases">
        <title>Genome sequencing of strain DFW100M-13.</title>
        <authorList>
            <person name="Heo J."/>
            <person name="Kim S.-J."/>
            <person name="Kim J.-S."/>
            <person name="Hong S.-B."/>
            <person name="Kwon S.-W."/>
        </authorList>
    </citation>
    <scope>NUCLEOTIDE SEQUENCE [LARGE SCALE GENOMIC DNA]</scope>
    <source>
        <strain evidence="1 2">DFW100M-13</strain>
    </source>
</reference>
<dbReference type="KEGG" id="mprt:ET475_08915"/>
<sequence>MTQHVPLLSEAFAAFARQGGYVARPEGDALMIASEPGGEIRFYIRRRGDNLALSRAERSEDEQLVMSSSTVGEIEKYLTVVIGDDVRTVTGLGMLDGPTDASQLAAGQHVVQVDDGAFAISQSDGILDPARFPTADIAAPIYTYSSTVGHSTDEVRAAYLSRDGAPLFRLWQPRRA</sequence>
<organism evidence="1 2">
    <name type="scientific">Microbacterium protaetiae</name>
    <dbReference type="NCBI Taxonomy" id="2509458"/>
    <lineage>
        <taxon>Bacteria</taxon>
        <taxon>Bacillati</taxon>
        <taxon>Actinomycetota</taxon>
        <taxon>Actinomycetes</taxon>
        <taxon>Micrococcales</taxon>
        <taxon>Microbacteriaceae</taxon>
        <taxon>Microbacterium</taxon>
    </lineage>
</organism>
<gene>
    <name evidence="1" type="ORF">ET475_08915</name>
</gene>
<dbReference type="EMBL" id="CP035494">
    <property type="protein sequence ID" value="QAY60098.1"/>
    <property type="molecule type" value="Genomic_DNA"/>
</dbReference>
<dbReference type="OrthoDB" id="5060023at2"/>
<proteinExistence type="predicted"/>
<evidence type="ECO:0000313" key="1">
    <source>
        <dbReference type="EMBL" id="QAY60098.1"/>
    </source>
</evidence>
<keyword evidence="2" id="KW-1185">Reference proteome</keyword>
<dbReference type="InterPro" id="IPR028953">
    <property type="entry name" value="Imm_IFT-like"/>
</dbReference>
<protein>
    <submittedName>
        <fullName evidence="1">Uncharacterized protein</fullName>
    </submittedName>
</protein>
<dbReference type="Proteomes" id="UP000293995">
    <property type="component" value="Chromosome"/>
</dbReference>
<name>A0A4P6EQ95_9MICO</name>
<dbReference type="RefSeq" id="WP_129388806.1">
    <property type="nucleotide sequence ID" value="NZ_CP035494.1"/>
</dbReference>
<accession>A0A4P6EQ95</accession>
<dbReference type="Pfam" id="PF15598">
    <property type="entry name" value="Imm61"/>
    <property type="match status" value="1"/>
</dbReference>
<evidence type="ECO:0000313" key="2">
    <source>
        <dbReference type="Proteomes" id="UP000293995"/>
    </source>
</evidence>